<evidence type="ECO:0000256" key="1">
    <source>
        <dbReference type="ARBA" id="ARBA00004167"/>
    </source>
</evidence>
<dbReference type="GO" id="GO:0071949">
    <property type="term" value="F:FAD binding"/>
    <property type="evidence" value="ECO:0007669"/>
    <property type="project" value="InterPro"/>
</dbReference>
<keyword evidence="5" id="KW-0560">Oxidoreductase</keyword>
<dbReference type="EC" id="1.3.1.72" evidence="2"/>
<dbReference type="GO" id="GO:0005737">
    <property type="term" value="C:cytoplasm"/>
    <property type="evidence" value="ECO:0007669"/>
    <property type="project" value="TreeGrafter"/>
</dbReference>
<dbReference type="EMBL" id="MU001763">
    <property type="protein sequence ID" value="KAF2799483.1"/>
    <property type="molecule type" value="Genomic_DNA"/>
</dbReference>
<evidence type="ECO:0000313" key="10">
    <source>
        <dbReference type="Proteomes" id="UP000799757"/>
    </source>
</evidence>
<dbReference type="Pfam" id="PF01565">
    <property type="entry name" value="FAD_binding_4"/>
    <property type="match status" value="1"/>
</dbReference>
<evidence type="ECO:0000259" key="8">
    <source>
        <dbReference type="PROSITE" id="PS51387"/>
    </source>
</evidence>
<gene>
    <name evidence="9" type="ORF">K505DRAFT_294447</name>
</gene>
<organism evidence="9 10">
    <name type="scientific">Melanomma pulvis-pyrius CBS 109.77</name>
    <dbReference type="NCBI Taxonomy" id="1314802"/>
    <lineage>
        <taxon>Eukaryota</taxon>
        <taxon>Fungi</taxon>
        <taxon>Dikarya</taxon>
        <taxon>Ascomycota</taxon>
        <taxon>Pezizomycotina</taxon>
        <taxon>Dothideomycetes</taxon>
        <taxon>Pleosporomycetidae</taxon>
        <taxon>Pleosporales</taxon>
        <taxon>Melanommataceae</taxon>
        <taxon>Melanomma</taxon>
    </lineage>
</organism>
<accession>A0A6A6XTD2</accession>
<dbReference type="PANTHER" id="PTHR10801">
    <property type="entry name" value="24-DEHYDROCHOLESTEROL REDUCTASE"/>
    <property type="match status" value="1"/>
</dbReference>
<dbReference type="PANTHER" id="PTHR10801:SF0">
    <property type="entry name" value="DELTA(24)-STEROL REDUCTASE"/>
    <property type="match status" value="1"/>
</dbReference>
<evidence type="ECO:0000256" key="7">
    <source>
        <dbReference type="SAM" id="Phobius"/>
    </source>
</evidence>
<dbReference type="Proteomes" id="UP000799757">
    <property type="component" value="Unassembled WGS sequence"/>
</dbReference>
<evidence type="ECO:0000256" key="5">
    <source>
        <dbReference type="ARBA" id="ARBA00023002"/>
    </source>
</evidence>
<dbReference type="GO" id="GO:0050614">
    <property type="term" value="F:Delta24-sterol reductase activity"/>
    <property type="evidence" value="ECO:0007669"/>
    <property type="project" value="UniProtKB-EC"/>
</dbReference>
<dbReference type="SUPFAM" id="SSF56176">
    <property type="entry name" value="FAD-binding/transporter-associated domain-like"/>
    <property type="match status" value="1"/>
</dbReference>
<dbReference type="OrthoDB" id="3780024at2759"/>
<reference evidence="9" key="1">
    <citation type="journal article" date="2020" name="Stud. Mycol.">
        <title>101 Dothideomycetes genomes: a test case for predicting lifestyles and emergence of pathogens.</title>
        <authorList>
            <person name="Haridas S."/>
            <person name="Albert R."/>
            <person name="Binder M."/>
            <person name="Bloem J."/>
            <person name="Labutti K."/>
            <person name="Salamov A."/>
            <person name="Andreopoulos B."/>
            <person name="Baker S."/>
            <person name="Barry K."/>
            <person name="Bills G."/>
            <person name="Bluhm B."/>
            <person name="Cannon C."/>
            <person name="Castanera R."/>
            <person name="Culley D."/>
            <person name="Daum C."/>
            <person name="Ezra D."/>
            <person name="Gonzalez J."/>
            <person name="Henrissat B."/>
            <person name="Kuo A."/>
            <person name="Liang C."/>
            <person name="Lipzen A."/>
            <person name="Lutzoni F."/>
            <person name="Magnuson J."/>
            <person name="Mondo S."/>
            <person name="Nolan M."/>
            <person name="Ohm R."/>
            <person name="Pangilinan J."/>
            <person name="Park H.-J."/>
            <person name="Ramirez L."/>
            <person name="Alfaro M."/>
            <person name="Sun H."/>
            <person name="Tritt A."/>
            <person name="Yoshinaga Y."/>
            <person name="Zwiers L.-H."/>
            <person name="Turgeon B."/>
            <person name="Goodwin S."/>
            <person name="Spatafora J."/>
            <person name="Crous P."/>
            <person name="Grigoriev I."/>
        </authorList>
    </citation>
    <scope>NUCLEOTIDE SEQUENCE</scope>
    <source>
        <strain evidence="9">CBS 109.77</strain>
    </source>
</reference>
<sequence>MDTHRFVVREISKKVQGFYEAERPFRVYHGSTSHSMRTIPDRKAIIHTGDLHNILDINTESRFAMAEPNVSMDMLLKETLKHGLMPRVTVAFPGTTVGGLFSCTAASSASFKYGFFDQSITWLEVVLANGKITRASRQRNPDLLSGLVGTLGTIAITTLFQIKLIPASKYVNLTYLPVDSATEALDTINRCSQDAENDFVEGLIYGGNASAYGVIAVGKLSARQTYRERRFSRPRDNFFYLHALDIGHTTESVPILDYIFRYDRASFCLGQFCFGRIPLNKWTRWLTDSAMHSRDLIQTIHSLHWDDHFIMQDLVIPLEDTFETLRYLEDDLKIYPLRLCPIRQQLEFNTIMRPNPRKTSLFMGIGIRGYTDDTIKNPTKFEEKNREIEQMVHRLGGIKWLSSRNFYDENEFWNVYPRLEYDTLRIKYNAQYLCSVYEKIKHAEKPMKARPKGFWNHVFARTSVLAMKPRDGKDRSKGA</sequence>
<feature type="transmembrane region" description="Helical" evidence="7">
    <location>
        <begin position="143"/>
        <end position="162"/>
    </location>
</feature>
<dbReference type="PROSITE" id="PS51387">
    <property type="entry name" value="FAD_PCMH"/>
    <property type="match status" value="1"/>
</dbReference>
<dbReference type="InterPro" id="IPR036318">
    <property type="entry name" value="FAD-bd_PCMH-like_sf"/>
</dbReference>
<comment type="subcellular location">
    <subcellularLocation>
        <location evidence="1">Membrane</location>
        <topology evidence="1">Single-pass membrane protein</topology>
    </subcellularLocation>
</comment>
<evidence type="ECO:0000256" key="3">
    <source>
        <dbReference type="ARBA" id="ARBA00022692"/>
    </source>
</evidence>
<dbReference type="InterPro" id="IPR040165">
    <property type="entry name" value="Diminuto-like"/>
</dbReference>
<dbReference type="AlphaFoldDB" id="A0A6A6XTD2"/>
<feature type="domain" description="FAD-binding PCMH-type" evidence="8">
    <location>
        <begin position="1"/>
        <end position="167"/>
    </location>
</feature>
<dbReference type="GO" id="GO:0000246">
    <property type="term" value="F:Delta24(24-1) sterol reductase activity"/>
    <property type="evidence" value="ECO:0007669"/>
    <property type="project" value="TreeGrafter"/>
</dbReference>
<name>A0A6A6XTD2_9PLEO</name>
<keyword evidence="6 7" id="KW-0472">Membrane</keyword>
<dbReference type="GO" id="GO:0008202">
    <property type="term" value="P:steroid metabolic process"/>
    <property type="evidence" value="ECO:0007669"/>
    <property type="project" value="TreeGrafter"/>
</dbReference>
<dbReference type="InterPro" id="IPR006094">
    <property type="entry name" value="Oxid_FAD_bind_N"/>
</dbReference>
<dbReference type="InterPro" id="IPR016166">
    <property type="entry name" value="FAD-bd_PCMH"/>
</dbReference>
<keyword evidence="4 7" id="KW-1133">Transmembrane helix</keyword>
<keyword evidence="3 7" id="KW-0812">Transmembrane</keyword>
<keyword evidence="10" id="KW-1185">Reference proteome</keyword>
<proteinExistence type="predicted"/>
<evidence type="ECO:0000313" key="9">
    <source>
        <dbReference type="EMBL" id="KAF2799483.1"/>
    </source>
</evidence>
<dbReference type="Gene3D" id="3.30.465.10">
    <property type="match status" value="1"/>
</dbReference>
<evidence type="ECO:0000256" key="6">
    <source>
        <dbReference type="ARBA" id="ARBA00023136"/>
    </source>
</evidence>
<dbReference type="InterPro" id="IPR016169">
    <property type="entry name" value="FAD-bd_PCMH_sub2"/>
</dbReference>
<dbReference type="GO" id="GO:0016020">
    <property type="term" value="C:membrane"/>
    <property type="evidence" value="ECO:0007669"/>
    <property type="project" value="UniProtKB-SubCell"/>
</dbReference>
<evidence type="ECO:0000256" key="4">
    <source>
        <dbReference type="ARBA" id="ARBA00022989"/>
    </source>
</evidence>
<evidence type="ECO:0000256" key="2">
    <source>
        <dbReference type="ARBA" id="ARBA00012405"/>
    </source>
</evidence>
<protein>
    <recommendedName>
        <fullName evidence="2">Delta(24)-sterol reductase</fullName>
        <ecNumber evidence="2">1.3.1.72</ecNumber>
    </recommendedName>
</protein>